<comment type="caution">
    <text evidence="9">The sequence shown here is derived from an EMBL/GenBank/DDBJ whole genome shotgun (WGS) entry which is preliminary data.</text>
</comment>
<proteinExistence type="inferred from homology"/>
<dbReference type="Gene3D" id="3.90.550.10">
    <property type="entry name" value="Spore Coat Polysaccharide Biosynthesis Protein SpsA, Chain A"/>
    <property type="match status" value="1"/>
</dbReference>
<evidence type="ECO:0000313" key="9">
    <source>
        <dbReference type="EMBL" id="KAJ2903251.1"/>
    </source>
</evidence>
<evidence type="ECO:0000256" key="7">
    <source>
        <dbReference type="ARBA" id="ARBA00037964"/>
    </source>
</evidence>
<dbReference type="FunFam" id="3.90.550.10:FF:000017">
    <property type="entry name" value="Mannan polymerase II complex ANP1 subunit"/>
    <property type="match status" value="1"/>
</dbReference>
<dbReference type="InterPro" id="IPR052086">
    <property type="entry name" value="Mannan_Polymerase_Subunit"/>
</dbReference>
<evidence type="ECO:0000256" key="5">
    <source>
        <dbReference type="ARBA" id="ARBA00023034"/>
    </source>
</evidence>
<dbReference type="PANTHER" id="PTHR43083:SF4">
    <property type="entry name" value="N-GLYCOSYL-TRANSFERASE (AFU_ORTHOLOGUE AFUA_4G06870)"/>
    <property type="match status" value="1"/>
</dbReference>
<reference evidence="9" key="1">
    <citation type="submission" date="2022-07" db="EMBL/GenBank/DDBJ databases">
        <title>Draft genome sequence of Zalerion maritima ATCC 34329, a (micro)plastics degrading marine fungus.</title>
        <authorList>
            <person name="Paco A."/>
            <person name="Goncalves M.F.M."/>
            <person name="Rocha-Santos T.A.P."/>
            <person name="Alves A."/>
        </authorList>
    </citation>
    <scope>NUCLEOTIDE SEQUENCE</scope>
    <source>
        <strain evidence="9">ATCC 34329</strain>
    </source>
</reference>
<keyword evidence="3" id="KW-0735">Signal-anchor</keyword>
<dbReference type="GO" id="GO:0006487">
    <property type="term" value="P:protein N-linked glycosylation"/>
    <property type="evidence" value="ECO:0007669"/>
    <property type="project" value="TreeGrafter"/>
</dbReference>
<keyword evidence="10" id="KW-1185">Reference proteome</keyword>
<dbReference type="SUPFAM" id="SSF53448">
    <property type="entry name" value="Nucleotide-diphospho-sugar transferases"/>
    <property type="match status" value="1"/>
</dbReference>
<keyword evidence="2 8" id="KW-0812">Transmembrane</keyword>
<comment type="subcellular location">
    <subcellularLocation>
        <location evidence="1">Golgi apparatus membrane</location>
        <topology evidence="1">Single-pass type II membrane protein</topology>
    </subcellularLocation>
</comment>
<dbReference type="InterPro" id="IPR029044">
    <property type="entry name" value="Nucleotide-diphossugar_trans"/>
</dbReference>
<evidence type="ECO:0000313" key="10">
    <source>
        <dbReference type="Proteomes" id="UP001201980"/>
    </source>
</evidence>
<evidence type="ECO:0000256" key="2">
    <source>
        <dbReference type="ARBA" id="ARBA00022692"/>
    </source>
</evidence>
<keyword evidence="6 8" id="KW-0472">Membrane</keyword>
<evidence type="ECO:0000256" key="3">
    <source>
        <dbReference type="ARBA" id="ARBA00022968"/>
    </source>
</evidence>
<dbReference type="GO" id="GO:0000032">
    <property type="term" value="P:cell wall mannoprotein biosynthetic process"/>
    <property type="evidence" value="ECO:0007669"/>
    <property type="project" value="TreeGrafter"/>
</dbReference>
<organism evidence="9 10">
    <name type="scientific">Zalerion maritima</name>
    <dbReference type="NCBI Taxonomy" id="339359"/>
    <lineage>
        <taxon>Eukaryota</taxon>
        <taxon>Fungi</taxon>
        <taxon>Dikarya</taxon>
        <taxon>Ascomycota</taxon>
        <taxon>Pezizomycotina</taxon>
        <taxon>Sordariomycetes</taxon>
        <taxon>Lulworthiomycetidae</taxon>
        <taxon>Lulworthiales</taxon>
        <taxon>Lulworthiaceae</taxon>
        <taxon>Zalerion</taxon>
    </lineage>
</organism>
<evidence type="ECO:0000256" key="1">
    <source>
        <dbReference type="ARBA" id="ARBA00004323"/>
    </source>
</evidence>
<evidence type="ECO:0000256" key="8">
    <source>
        <dbReference type="SAM" id="Phobius"/>
    </source>
</evidence>
<sequence length="406" mass="46452">MTGMLPKGGFSWKAASAKLPPARPFLTLITRTKFLILVAFTGIILLTWRGISAGAGEMQRFYCWGPDKAPMEMNANDQVRWNAHLQTPVIFNHHEPLEVNASTITNVDLNPIMSTKQALQNRERVLILTPLKDAAPYLSKYFELLAEITYPHDLIDLGFLISDTTDNTLSILAAELERLQERPDNIPFRSATVIQKDFNFGLSQDVETRHSFEAQGPRRKNMGRARNYLLSSALKPDHSWVYWRDVDIVDIPSRLIEDFIAHGKDILVPNIWFHRYRDGKDIEGRFDYNSWIESDKGRKIRTGLDPNIVLAEGYPKHYDLDRRHMCREGDWRENKDAELELDGIGGVNILVKADVHRSGINFPCYAFENQAETEGFARMAKRAGYDVIGLPNYIVWHIDTAEKSNH</sequence>
<dbReference type="AlphaFoldDB" id="A0AAD5WVA1"/>
<dbReference type="GO" id="GO:0000009">
    <property type="term" value="F:alpha-1,6-mannosyltransferase activity"/>
    <property type="evidence" value="ECO:0007669"/>
    <property type="project" value="TreeGrafter"/>
</dbReference>
<dbReference type="Proteomes" id="UP001201980">
    <property type="component" value="Unassembled WGS sequence"/>
</dbReference>
<protein>
    <recommendedName>
        <fullName evidence="11">Mannan polymerase II complex ANP1 subunit</fullName>
    </recommendedName>
</protein>
<dbReference type="PANTHER" id="PTHR43083">
    <property type="entry name" value="MANNAN POLYMERASE II"/>
    <property type="match status" value="1"/>
</dbReference>
<evidence type="ECO:0000256" key="6">
    <source>
        <dbReference type="ARBA" id="ARBA00023136"/>
    </source>
</evidence>
<dbReference type="EMBL" id="JAKWBI020000087">
    <property type="protein sequence ID" value="KAJ2903251.1"/>
    <property type="molecule type" value="Genomic_DNA"/>
</dbReference>
<name>A0AAD5WVA1_9PEZI</name>
<evidence type="ECO:0000256" key="4">
    <source>
        <dbReference type="ARBA" id="ARBA00022989"/>
    </source>
</evidence>
<comment type="similarity">
    <text evidence="7">Belongs to the ANP1/MMN9/VAN1 family.</text>
</comment>
<gene>
    <name evidence="9" type="ORF">MKZ38_010203</name>
</gene>
<feature type="transmembrane region" description="Helical" evidence="8">
    <location>
        <begin position="34"/>
        <end position="51"/>
    </location>
</feature>
<keyword evidence="5" id="KW-0333">Golgi apparatus</keyword>
<dbReference type="Pfam" id="PF03452">
    <property type="entry name" value="Anp1"/>
    <property type="match status" value="1"/>
</dbReference>
<keyword evidence="4 8" id="KW-1133">Transmembrane helix</keyword>
<accession>A0AAD5WVA1</accession>
<dbReference type="GO" id="GO:0000136">
    <property type="term" value="C:mannan polymerase complex"/>
    <property type="evidence" value="ECO:0007669"/>
    <property type="project" value="TreeGrafter"/>
</dbReference>
<evidence type="ECO:0008006" key="11">
    <source>
        <dbReference type="Google" id="ProtNLM"/>
    </source>
</evidence>